<evidence type="ECO:0000256" key="1">
    <source>
        <dbReference type="SAM" id="SignalP"/>
    </source>
</evidence>
<feature type="chain" id="PRO_5035295100" description="Secreted protein" evidence="1">
    <location>
        <begin position="28"/>
        <end position="147"/>
    </location>
</feature>
<dbReference type="AlphaFoldDB" id="A0A8I5R6C5"/>
<evidence type="ECO:0000313" key="2">
    <source>
        <dbReference type="Ensembl" id="ENSPANP00000051871.1"/>
    </source>
</evidence>
<sequence length="147" mass="16355">MVQPEQSILGLSLFCLHTVLLSMKCKTANPHFTAELLPRKGLESFFFFFEGVSVASLDCAVAQSRLTATFASSVQVILLPQPPELLRLQAGVQWCDLGSLQPLPPRFKRFSCLSLPSSWDNRYAPPRLANFCIFSRDGASSCWPSWS</sequence>
<dbReference type="PANTHER" id="PTHR46254">
    <property type="entry name" value="PROTEIN GVQW1-RELATED"/>
    <property type="match status" value="1"/>
</dbReference>
<name>A0A8I5R6C5_PAPAN</name>
<keyword evidence="1" id="KW-0732">Signal</keyword>
<dbReference type="GeneTree" id="ENSGT00940000161627"/>
<reference evidence="2" key="2">
    <citation type="submission" date="2025-08" db="UniProtKB">
        <authorList>
            <consortium name="Ensembl"/>
        </authorList>
    </citation>
    <scope>IDENTIFICATION</scope>
</reference>
<reference evidence="2 3" key="1">
    <citation type="submission" date="2012-03" db="EMBL/GenBank/DDBJ databases">
        <title>Whole Genome Assembly of Papio anubis.</title>
        <authorList>
            <person name="Liu Y.L."/>
            <person name="Abraham K.A."/>
            <person name="Akbar H.A."/>
            <person name="Ali S.A."/>
            <person name="Anosike U.A."/>
            <person name="Aqrawi P.A."/>
            <person name="Arias F.A."/>
            <person name="Attaway T.A."/>
            <person name="Awwad R.A."/>
            <person name="Babu C.B."/>
            <person name="Bandaranaike D.B."/>
            <person name="Battles P.B."/>
            <person name="Bell A.B."/>
            <person name="Beltran B.B."/>
            <person name="Berhane-Mersha D.B."/>
            <person name="Bess C.B."/>
            <person name="Bickham C.B."/>
            <person name="Bolden T.B."/>
            <person name="Carter K.C."/>
            <person name="Chau D.C."/>
            <person name="Chavez A.C."/>
            <person name="Clerc-Blankenburg K.C."/>
            <person name="Coyle M.C."/>
            <person name="Dao M.D."/>
            <person name="Davila M.L.D."/>
            <person name="Davy-Carroll L.D."/>
            <person name="Denson S.D."/>
            <person name="Dinh H.D."/>
            <person name="Fernandez S.F."/>
            <person name="Fernando P.F."/>
            <person name="Forbes L.F."/>
            <person name="Francis C.F."/>
            <person name="Francisco L.F."/>
            <person name="Fu Q.F."/>
            <person name="Garcia-Iii R.G."/>
            <person name="Garrett T.G."/>
            <person name="Gross S.G."/>
            <person name="Gubbala S.G."/>
            <person name="Hirani K.H."/>
            <person name="Hogues M.H."/>
            <person name="Hollins B.H."/>
            <person name="Jackson L.J."/>
            <person name="Javaid M.J."/>
            <person name="Jhangiani S.J."/>
            <person name="Johnson A.J."/>
            <person name="Johnson B.J."/>
            <person name="Jones J.J."/>
            <person name="Joshi V.J."/>
            <person name="Kalu J.K."/>
            <person name="Khan N.K."/>
            <person name="Korchina V.K."/>
            <person name="Kovar C.K."/>
            <person name="Lago L.L."/>
            <person name="Lara F.L."/>
            <person name="Le T.-K.L."/>
            <person name="Lee S.L."/>
            <person name="Legall-Iii F.L."/>
            <person name="Lemon S.L."/>
            <person name="Liu J.L."/>
            <person name="Liu Y.-S.L."/>
            <person name="Liyanage D.L."/>
            <person name="Lopez J.L."/>
            <person name="Lorensuhewa L.L."/>
            <person name="Mata R.M."/>
            <person name="Mathew T.M."/>
            <person name="Mercado C.M."/>
            <person name="Mercado I.M."/>
            <person name="Morales K.M."/>
            <person name="Morgan M.M."/>
            <person name="Munidasa M.M."/>
            <person name="Ngo D.N."/>
            <person name="Nguyen L.N."/>
            <person name="Nguyen T.N."/>
            <person name="Nguyen N.N."/>
            <person name="Obregon M.O."/>
            <person name="Okwuonu G.O."/>
            <person name="Ongeri F.O."/>
            <person name="Onwere C.O."/>
            <person name="Osifeso I.O."/>
            <person name="Parra A.P."/>
            <person name="Patil S.P."/>
            <person name="Perez A.P."/>
            <person name="Perez Y.P."/>
            <person name="Pham C.P."/>
            <person name="Pu L.-L.P."/>
            <person name="Puazo M.P."/>
            <person name="Quiroz J.Q."/>
            <person name="Rouhana J.R."/>
            <person name="Ruiz M.R."/>
            <person name="Ruiz S.-J.R."/>
            <person name="Saada N.S."/>
            <person name="Santibanez J.S."/>
            <person name="Scheel M.S."/>
            <person name="Schneider B.S."/>
            <person name="Simmons D.S."/>
            <person name="Sisson I.S."/>
            <person name="Tang L.-Y.T."/>
            <person name="Thornton R.T."/>
            <person name="Tisius J.T."/>
            <person name="Toledanes G.T."/>
            <person name="Trejos Z.T."/>
            <person name="Usmani K.U."/>
            <person name="Varghese R.V."/>
            <person name="Vattathil S.V."/>
            <person name="Vee V.V."/>
            <person name="Walker D.W."/>
            <person name="Weissenberger G.W."/>
            <person name="White C.W."/>
            <person name="Williams A.W."/>
            <person name="Woodworth J.W."/>
            <person name="Wright R.W."/>
            <person name="Zhu Y.Z."/>
            <person name="Han Y.H."/>
            <person name="Newsham I.N."/>
            <person name="Nazareth L.N."/>
            <person name="Worley K.W."/>
            <person name="Muzny D.M."/>
            <person name="Rogers J.R."/>
            <person name="Gibbs R.G."/>
        </authorList>
    </citation>
    <scope>NUCLEOTIDE SEQUENCE [LARGE SCALE GENOMIC DNA]</scope>
</reference>
<organism evidence="2 3">
    <name type="scientific">Papio anubis</name>
    <name type="common">Olive baboon</name>
    <dbReference type="NCBI Taxonomy" id="9555"/>
    <lineage>
        <taxon>Eukaryota</taxon>
        <taxon>Metazoa</taxon>
        <taxon>Chordata</taxon>
        <taxon>Craniata</taxon>
        <taxon>Vertebrata</taxon>
        <taxon>Euteleostomi</taxon>
        <taxon>Mammalia</taxon>
        <taxon>Eutheria</taxon>
        <taxon>Euarchontoglires</taxon>
        <taxon>Primates</taxon>
        <taxon>Haplorrhini</taxon>
        <taxon>Catarrhini</taxon>
        <taxon>Cercopithecidae</taxon>
        <taxon>Cercopithecinae</taxon>
        <taxon>Papio</taxon>
    </lineage>
</organism>
<evidence type="ECO:0000313" key="3">
    <source>
        <dbReference type="Proteomes" id="UP000028761"/>
    </source>
</evidence>
<protein>
    <recommendedName>
        <fullName evidence="4">Secreted protein</fullName>
    </recommendedName>
</protein>
<keyword evidence="3" id="KW-1185">Reference proteome</keyword>
<evidence type="ECO:0008006" key="4">
    <source>
        <dbReference type="Google" id="ProtNLM"/>
    </source>
</evidence>
<feature type="signal peptide" evidence="1">
    <location>
        <begin position="1"/>
        <end position="27"/>
    </location>
</feature>
<reference evidence="2" key="3">
    <citation type="submission" date="2025-09" db="UniProtKB">
        <authorList>
            <consortium name="Ensembl"/>
        </authorList>
    </citation>
    <scope>IDENTIFICATION</scope>
</reference>
<dbReference type="PANTHER" id="PTHR46254:SF6">
    <property type="entry name" value="HIGH MOBILITY GROUP AT-HOOK 2"/>
    <property type="match status" value="1"/>
</dbReference>
<proteinExistence type="predicted"/>
<dbReference type="Ensembl" id="ENSPANT00000063874.1">
    <property type="protein sequence ID" value="ENSPANP00000051871.1"/>
    <property type="gene ID" value="ENSPANG00000050735.1"/>
</dbReference>
<accession>A0A8I5R6C5</accession>
<dbReference type="Proteomes" id="UP000028761">
    <property type="component" value="Chromosome 11"/>
</dbReference>